<proteinExistence type="predicted"/>
<evidence type="ECO:0000313" key="1">
    <source>
        <dbReference type="EMBL" id="ADD17121.1"/>
    </source>
</evidence>
<dbReference type="Proteomes" id="UP000123387">
    <property type="component" value="Segment"/>
</dbReference>
<dbReference type="RefSeq" id="YP_005271201.1">
    <property type="nucleotide sequence ID" value="NC_016895.2"/>
</dbReference>
<organism evidence="1 2">
    <name type="scientific">bat adenovirus 3</name>
    <dbReference type="NCBI Taxonomy" id="2758098"/>
    <lineage>
        <taxon>Viruses</taxon>
        <taxon>Varidnaviria</taxon>
        <taxon>Bamfordvirae</taxon>
        <taxon>Preplasmiviricota</taxon>
        <taxon>Polisuviricotina</taxon>
        <taxon>Pharingeaviricetes</taxon>
        <taxon>Rowavirales</taxon>
        <taxon>Adenoviridae</taxon>
        <taxon>Mastadenovirus</taxon>
        <taxon>Mastadenovirus musauriti</taxon>
        <taxon>Bat mastadenovirus A</taxon>
    </lineage>
</organism>
<name>D3X7D2_9ADEN</name>
<accession>D3X7D2</accession>
<reference evidence="1 2" key="1">
    <citation type="journal article" date="2010" name="J. Virol.">
        <title>Host range, prevalence, and genetic diversity of adenoviruses in bats.</title>
        <authorList>
            <person name="Li Y."/>
            <person name="Ge X."/>
            <person name="Zhang H."/>
            <person name="Zhou P."/>
            <person name="Zhu Y."/>
            <person name="Zhang Y."/>
            <person name="Yuan J."/>
            <person name="Wang L.F."/>
            <person name="Shi Z."/>
        </authorList>
    </citation>
    <scope>NUCLEOTIDE SEQUENCE [LARGE SCALE GENOMIC DNA]</scope>
    <source>
        <strain evidence="1">TJM</strain>
    </source>
</reference>
<protein>
    <submittedName>
        <fullName evidence="1">Control protein E4 ORF6/7</fullName>
    </submittedName>
</protein>
<evidence type="ECO:0000313" key="2">
    <source>
        <dbReference type="Proteomes" id="UP000123387"/>
    </source>
</evidence>
<dbReference type="KEGG" id="vg:11763515"/>
<dbReference type="OrthoDB" id="27835at10239"/>
<keyword evidence="2" id="KW-1185">Reference proteome</keyword>
<dbReference type="EMBL" id="GU226970">
    <property type="protein sequence ID" value="ADD17121.1"/>
    <property type="molecule type" value="Genomic_DNA"/>
</dbReference>
<sequence length="96" mass="10947">MAARPAPGHPSHVTTVMRSQTLQPLDSSYQLRGSDPEFISLTDPRLAVQEYVYYRPFGEELTQKSLYINCCGERTVYRVKFSEGGCINTRVFNKIE</sequence>
<dbReference type="GeneID" id="11763515"/>